<name>A0A9Q0RR67_BLOTA</name>
<organism evidence="1 2">
    <name type="scientific">Blomia tropicalis</name>
    <name type="common">Mite</name>
    <dbReference type="NCBI Taxonomy" id="40697"/>
    <lineage>
        <taxon>Eukaryota</taxon>
        <taxon>Metazoa</taxon>
        <taxon>Ecdysozoa</taxon>
        <taxon>Arthropoda</taxon>
        <taxon>Chelicerata</taxon>
        <taxon>Arachnida</taxon>
        <taxon>Acari</taxon>
        <taxon>Acariformes</taxon>
        <taxon>Sarcoptiformes</taxon>
        <taxon>Astigmata</taxon>
        <taxon>Glycyphagoidea</taxon>
        <taxon>Echimyopodidae</taxon>
        <taxon>Blomia</taxon>
    </lineage>
</organism>
<feature type="non-terminal residue" evidence="1">
    <location>
        <position position="125"/>
    </location>
</feature>
<protein>
    <submittedName>
        <fullName evidence="1">Uncharacterized protein</fullName>
    </submittedName>
</protein>
<reference evidence="1" key="1">
    <citation type="submission" date="2022-12" db="EMBL/GenBank/DDBJ databases">
        <title>Genome assemblies of Blomia tropicalis.</title>
        <authorList>
            <person name="Cui Y."/>
        </authorList>
    </citation>
    <scope>NUCLEOTIDE SEQUENCE</scope>
    <source>
        <tissue evidence="1">Adult mites</tissue>
    </source>
</reference>
<evidence type="ECO:0000313" key="1">
    <source>
        <dbReference type="EMBL" id="KAJ6223360.1"/>
    </source>
</evidence>
<evidence type="ECO:0000313" key="2">
    <source>
        <dbReference type="Proteomes" id="UP001142055"/>
    </source>
</evidence>
<keyword evidence="2" id="KW-1185">Reference proteome</keyword>
<comment type="caution">
    <text evidence="1">The sequence shown here is derived from an EMBL/GenBank/DDBJ whole genome shotgun (WGS) entry which is preliminary data.</text>
</comment>
<proteinExistence type="predicted"/>
<dbReference type="AlphaFoldDB" id="A0A9Q0RR67"/>
<accession>A0A9Q0RR67</accession>
<gene>
    <name evidence="1" type="ORF">RDWZM_001905</name>
</gene>
<dbReference type="EMBL" id="JAPWDV010000001">
    <property type="protein sequence ID" value="KAJ6223360.1"/>
    <property type="molecule type" value="Genomic_DNA"/>
</dbReference>
<dbReference type="Proteomes" id="UP001142055">
    <property type="component" value="Chromosome 1"/>
</dbReference>
<sequence length="125" mass="14904">MMDTVTIYHRTMSNAEPRLLWTKRANRMSNDDEYDKCTMANAVSVRHRARHRHLCINVDVDDDEDENKEVYNNLHNQCLPFKSYTNSQLLHDSCKHNMNETQRIESIQQFNSNTKTDYQDDHDQL</sequence>